<dbReference type="AlphaFoldDB" id="A0A920BQB5"/>
<accession>A0A920BQB5</accession>
<name>A0A920BQB5_9ACTN</name>
<evidence type="ECO:0000313" key="2">
    <source>
        <dbReference type="Proteomes" id="UP000677082"/>
    </source>
</evidence>
<dbReference type="EMBL" id="BOQN01000133">
    <property type="protein sequence ID" value="GIM97048.1"/>
    <property type="molecule type" value="Genomic_DNA"/>
</dbReference>
<protein>
    <submittedName>
        <fullName evidence="1">Uncharacterized protein</fullName>
    </submittedName>
</protein>
<comment type="caution">
    <text evidence="1">The sequence shown here is derived from an EMBL/GenBank/DDBJ whole genome shotgun (WGS) entry which is preliminary data.</text>
</comment>
<organism evidence="1 2">
    <name type="scientific">Paractinoplanes toevensis</name>
    <dbReference type="NCBI Taxonomy" id="571911"/>
    <lineage>
        <taxon>Bacteria</taxon>
        <taxon>Bacillati</taxon>
        <taxon>Actinomycetota</taxon>
        <taxon>Actinomycetes</taxon>
        <taxon>Micromonosporales</taxon>
        <taxon>Micromonosporaceae</taxon>
        <taxon>Paractinoplanes</taxon>
    </lineage>
</organism>
<dbReference type="Proteomes" id="UP000677082">
    <property type="component" value="Unassembled WGS sequence"/>
</dbReference>
<proteinExistence type="predicted"/>
<keyword evidence="2" id="KW-1185">Reference proteome</keyword>
<reference evidence="1 2" key="1">
    <citation type="submission" date="2021-03" db="EMBL/GenBank/DDBJ databases">
        <title>Whole genome shotgun sequence of Actinoplanes toevensis NBRC 105298.</title>
        <authorList>
            <person name="Komaki H."/>
            <person name="Tamura T."/>
        </authorList>
    </citation>
    <scope>NUCLEOTIDE SEQUENCE [LARGE SCALE GENOMIC DNA]</scope>
    <source>
        <strain evidence="1 2">NBRC 105298</strain>
    </source>
</reference>
<sequence>MDGELRHFGDGRVSAVLTRIIEALPDCPAVVFSRFGEVLLRTGPAMSLPGELGRYRQVLADPVSGQVLVIFVAVG</sequence>
<evidence type="ECO:0000313" key="1">
    <source>
        <dbReference type="EMBL" id="GIM97048.1"/>
    </source>
</evidence>
<dbReference type="RefSeq" id="WP_213012702.1">
    <property type="nucleotide sequence ID" value="NZ_BOQN01000133.1"/>
</dbReference>
<gene>
    <name evidence="1" type="ORF">Ato02nite_088410</name>
</gene>